<comment type="caution">
    <text evidence="1">The sequence shown here is derived from an EMBL/GenBank/DDBJ whole genome shotgun (WGS) entry which is preliminary data.</text>
</comment>
<dbReference type="Proteomes" id="UP001442494">
    <property type="component" value="Unassembled WGS sequence"/>
</dbReference>
<dbReference type="EMBL" id="JAMPKK010000034">
    <property type="protein sequence ID" value="MEP0865942.1"/>
    <property type="molecule type" value="Genomic_DNA"/>
</dbReference>
<protein>
    <recommendedName>
        <fullName evidence="3">Lectin</fullName>
    </recommendedName>
</protein>
<name>A0ABV0JTE8_9CYAN</name>
<evidence type="ECO:0008006" key="3">
    <source>
        <dbReference type="Google" id="ProtNLM"/>
    </source>
</evidence>
<evidence type="ECO:0000313" key="2">
    <source>
        <dbReference type="Proteomes" id="UP001442494"/>
    </source>
</evidence>
<sequence>MDIRSLPIVCKLQLASLKKEQPILDRETATPDRQSQQLKRPLTFHKSLVFLGLTAILGLSGGTAPQSAISQTNLVSSIGSNVTFSCNDSEATIRAKNGPRVTFGSSTIYIGYQQVSSINQDPRMVRFDNGVRTWCKTDYDTTGADGRGYGLLWNGSSILYAAFSTDGTQGTSSQDFRRFATNGWLTTYGQGGGRKVAILARVDPKTGNVLNATFLSALLSNGESNSLAVKGLSWTGTNLVVQADSYFAPRRPNKTAMICTGSSPFQYTAQFTSDLRTVVQASALGCS</sequence>
<dbReference type="RefSeq" id="WP_199313289.1">
    <property type="nucleotide sequence ID" value="NZ_JAMPKK010000034.1"/>
</dbReference>
<evidence type="ECO:0000313" key="1">
    <source>
        <dbReference type="EMBL" id="MEP0865942.1"/>
    </source>
</evidence>
<keyword evidence="2" id="KW-1185">Reference proteome</keyword>
<gene>
    <name evidence="1" type="ORF">NDI37_15855</name>
</gene>
<accession>A0ABV0JTE8</accession>
<reference evidence="1 2" key="1">
    <citation type="submission" date="2022-04" db="EMBL/GenBank/DDBJ databases">
        <title>Positive selection, recombination, and allopatry shape intraspecific diversity of widespread and dominant cyanobacteria.</title>
        <authorList>
            <person name="Wei J."/>
            <person name="Shu W."/>
            <person name="Hu C."/>
        </authorList>
    </citation>
    <scope>NUCLEOTIDE SEQUENCE [LARGE SCALE GENOMIC DNA]</scope>
    <source>
        <strain evidence="1 2">GB2-A5</strain>
    </source>
</reference>
<organism evidence="1 2">
    <name type="scientific">Funiculus sociatus GB2-A5</name>
    <dbReference type="NCBI Taxonomy" id="2933946"/>
    <lineage>
        <taxon>Bacteria</taxon>
        <taxon>Bacillati</taxon>
        <taxon>Cyanobacteriota</taxon>
        <taxon>Cyanophyceae</taxon>
        <taxon>Coleofasciculales</taxon>
        <taxon>Coleofasciculaceae</taxon>
        <taxon>Funiculus</taxon>
    </lineage>
</organism>
<proteinExistence type="predicted"/>